<evidence type="ECO:0000256" key="1">
    <source>
        <dbReference type="SAM" id="MobiDB-lite"/>
    </source>
</evidence>
<dbReference type="Proteomes" id="UP000694843">
    <property type="component" value="Unplaced"/>
</dbReference>
<dbReference type="AlphaFoldDB" id="A0A8B7PFD0"/>
<protein>
    <submittedName>
        <fullName evidence="3">Uncharacterized protein LOC108680407</fullName>
    </submittedName>
</protein>
<reference evidence="3" key="1">
    <citation type="submission" date="2025-08" db="UniProtKB">
        <authorList>
            <consortium name="RefSeq"/>
        </authorList>
    </citation>
    <scope>IDENTIFICATION</scope>
    <source>
        <tissue evidence="3">Whole organism</tissue>
    </source>
</reference>
<dbReference type="RefSeq" id="XP_018024705.1">
    <property type="nucleotide sequence ID" value="XM_018169216.2"/>
</dbReference>
<feature type="compositionally biased region" description="Polar residues" evidence="1">
    <location>
        <begin position="52"/>
        <end position="70"/>
    </location>
</feature>
<name>A0A8B7PFD0_HYAAZ</name>
<sequence length="269" mass="30155">MASLARENDEAADLISADQVVSPHSCLSHAGDETVDLYDDIPTEIIGVHNNPAESQTSNEKASAKSVNSKHYSKTSSDKKSTPGAFDLLDDCIIAKHTTELAAENELLKSEIHAIREQSKELQKNMTCLWKTARMQIKEKDNKIVALQRKYEALVFRRAMRNTSKDDFDRIVTRISAYAPAEMKEFLQEMKRDGSGLCKNCGVQTPECWWCCRRRGSRGVVVNSSLVVVACQFQVTCLKCKSTLQFEVIKFLPLKLSLCSISCQLSNRN</sequence>
<organism evidence="2 3">
    <name type="scientific">Hyalella azteca</name>
    <name type="common">Amphipod</name>
    <dbReference type="NCBI Taxonomy" id="294128"/>
    <lineage>
        <taxon>Eukaryota</taxon>
        <taxon>Metazoa</taxon>
        <taxon>Ecdysozoa</taxon>
        <taxon>Arthropoda</taxon>
        <taxon>Crustacea</taxon>
        <taxon>Multicrustacea</taxon>
        <taxon>Malacostraca</taxon>
        <taxon>Eumalacostraca</taxon>
        <taxon>Peracarida</taxon>
        <taxon>Amphipoda</taxon>
        <taxon>Senticaudata</taxon>
        <taxon>Talitrida</taxon>
        <taxon>Talitroidea</taxon>
        <taxon>Hyalellidae</taxon>
        <taxon>Hyalella</taxon>
    </lineage>
</organism>
<accession>A0A8B7PFD0</accession>
<feature type="non-terminal residue" evidence="3">
    <location>
        <position position="269"/>
    </location>
</feature>
<keyword evidence="2" id="KW-1185">Reference proteome</keyword>
<dbReference type="OrthoDB" id="1938039at2759"/>
<feature type="region of interest" description="Disordered" evidence="1">
    <location>
        <begin position="49"/>
        <end position="81"/>
    </location>
</feature>
<evidence type="ECO:0000313" key="3">
    <source>
        <dbReference type="RefSeq" id="XP_018024705.1"/>
    </source>
</evidence>
<dbReference type="KEGG" id="hazt:108680407"/>
<dbReference type="GeneID" id="108680407"/>
<evidence type="ECO:0000313" key="2">
    <source>
        <dbReference type="Proteomes" id="UP000694843"/>
    </source>
</evidence>
<gene>
    <name evidence="3" type="primary">LOC108680407</name>
</gene>
<proteinExistence type="predicted"/>